<dbReference type="PANTHER" id="PTHR44305">
    <property type="entry name" value="SI:DKEY-192D15.2-RELATED"/>
    <property type="match status" value="1"/>
</dbReference>
<dbReference type="PROSITE" id="PS50011">
    <property type="entry name" value="PROTEIN_KINASE_DOM"/>
    <property type="match status" value="1"/>
</dbReference>
<gene>
    <name evidence="3" type="ORF">CMQ_3094</name>
</gene>
<reference evidence="3 4" key="1">
    <citation type="journal article" date="2011" name="Proc. Natl. Acad. Sci. U.S.A.">
        <title>Genome and transcriptome analyses of the mountain pine beetle-fungal symbiont Grosmannia clavigera, a lodgepole pine pathogen.</title>
        <authorList>
            <person name="DiGuistini S."/>
            <person name="Wang Y."/>
            <person name="Liao N.Y."/>
            <person name="Taylor G."/>
            <person name="Tanguay P."/>
            <person name="Feau N."/>
            <person name="Henrissat B."/>
            <person name="Chan S.K."/>
            <person name="Hesse-Orce U."/>
            <person name="Alamouti S.M."/>
            <person name="Tsui C.K.M."/>
            <person name="Docking R.T."/>
            <person name="Levasseur A."/>
            <person name="Haridas S."/>
            <person name="Robertson G."/>
            <person name="Birol I."/>
            <person name="Holt R.A."/>
            <person name="Marra M.A."/>
            <person name="Hamelin R.C."/>
            <person name="Hirst M."/>
            <person name="Jones S.J.M."/>
            <person name="Bohlmann J."/>
            <person name="Breuil C."/>
        </authorList>
    </citation>
    <scope>NUCLEOTIDE SEQUENCE [LARGE SCALE GENOMIC DNA]</scope>
    <source>
        <strain evidence="4">kw1407 / UAMH 11150</strain>
    </source>
</reference>
<dbReference type="SUPFAM" id="SSF56112">
    <property type="entry name" value="Protein kinase-like (PK-like)"/>
    <property type="match status" value="1"/>
</dbReference>
<feature type="domain" description="Protein kinase" evidence="2">
    <location>
        <begin position="107"/>
        <end position="489"/>
    </location>
</feature>
<dbReference type="OrthoDB" id="310217at2759"/>
<dbReference type="InParanoid" id="F0XIA9"/>
<dbReference type="eggNOG" id="KOG0591">
    <property type="taxonomic scope" value="Eukaryota"/>
</dbReference>
<dbReference type="InterPro" id="IPR053083">
    <property type="entry name" value="TF_kinase-domain_protein"/>
</dbReference>
<protein>
    <recommendedName>
        <fullName evidence="2">Protein kinase domain-containing protein</fullName>
    </recommendedName>
</protein>
<feature type="region of interest" description="Disordered" evidence="1">
    <location>
        <begin position="507"/>
        <end position="575"/>
    </location>
</feature>
<keyword evidence="4" id="KW-1185">Reference proteome</keyword>
<dbReference type="Proteomes" id="UP000007796">
    <property type="component" value="Unassembled WGS sequence"/>
</dbReference>
<evidence type="ECO:0000313" key="3">
    <source>
        <dbReference type="EMBL" id="EFX03165.1"/>
    </source>
</evidence>
<sequence>MVLTRMGAQFRIRQRLRNRLASVYRSGGDMFNPANLQIDEADPFPPLQDRAQLVHGFIPPRDIRIYNPAAMIVRKAATVRDLGNDERARHTRLCINRIAKRALRAGIRYRRLLSFGGMGVTCLFEVKNMQGMYNKCVVKIAKPDCEEELYCEKTIMNTLKGAPHIVQIKTARELRGLPGGYASQAVNGAMPQEPPVSVRATDMNEVDRDPSILMMEYLRMGTLGHWIEKVDSLNSTPPDDVLWQMFACLVDGCIAMAYPPRYQEQNVGKNSMLEYVPAEDELRRNRRNQKVCNYVHFDLDPSNVLVDGFDNGEHNMVPRIKIADFGTTLKADLNFMNNKQRLWSQRFIGKQGYLMPEQWTAEWELVEGNPLRNEPEACRIAGSFDERSNIWQIGMVMLNLITCLGPETPPYARNVRLHRNGPNDVLHRGYRIQNRVVLTHGYMLNDAKLRVVERELREVVMACLAYKPEQRPLLEDLLDICDARLHADFPNANPHWAPMMFSALNYPDEKDPTDPYNDADGAAGGDGAAQGAGAAPGNGAAPGGGGDGGDGDGGGDGAAAGKRLRIKVVKRKQKA</sequence>
<name>F0XIA9_GROCL</name>
<dbReference type="GO" id="GO:0005524">
    <property type="term" value="F:ATP binding"/>
    <property type="evidence" value="ECO:0007669"/>
    <property type="project" value="InterPro"/>
</dbReference>
<evidence type="ECO:0000256" key="1">
    <source>
        <dbReference type="SAM" id="MobiDB-lite"/>
    </source>
</evidence>
<dbReference type="AlphaFoldDB" id="F0XIA9"/>
<dbReference type="GO" id="GO:0004672">
    <property type="term" value="F:protein kinase activity"/>
    <property type="evidence" value="ECO:0007669"/>
    <property type="project" value="InterPro"/>
</dbReference>
<dbReference type="EMBL" id="GL629769">
    <property type="protein sequence ID" value="EFX03165.1"/>
    <property type="molecule type" value="Genomic_DNA"/>
</dbReference>
<dbReference type="Gene3D" id="1.10.510.10">
    <property type="entry name" value="Transferase(Phosphotransferase) domain 1"/>
    <property type="match status" value="1"/>
</dbReference>
<dbReference type="RefSeq" id="XP_014172647.1">
    <property type="nucleotide sequence ID" value="XM_014317172.1"/>
</dbReference>
<dbReference type="SMART" id="SM00220">
    <property type="entry name" value="S_TKc"/>
    <property type="match status" value="1"/>
</dbReference>
<dbReference type="GeneID" id="25976156"/>
<proteinExistence type="predicted"/>
<accession>F0XIA9</accession>
<dbReference type="InterPro" id="IPR011009">
    <property type="entry name" value="Kinase-like_dom_sf"/>
</dbReference>
<feature type="compositionally biased region" description="Gly residues" evidence="1">
    <location>
        <begin position="522"/>
        <end position="558"/>
    </location>
</feature>
<feature type="compositionally biased region" description="Basic residues" evidence="1">
    <location>
        <begin position="562"/>
        <end position="575"/>
    </location>
</feature>
<dbReference type="HOGENOM" id="CLU_441576_0_0_1"/>
<evidence type="ECO:0000313" key="4">
    <source>
        <dbReference type="Proteomes" id="UP000007796"/>
    </source>
</evidence>
<organism evidence="4">
    <name type="scientific">Grosmannia clavigera (strain kw1407 / UAMH 11150)</name>
    <name type="common">Blue stain fungus</name>
    <name type="synonym">Graphiocladiella clavigera</name>
    <dbReference type="NCBI Taxonomy" id="655863"/>
    <lineage>
        <taxon>Eukaryota</taxon>
        <taxon>Fungi</taxon>
        <taxon>Dikarya</taxon>
        <taxon>Ascomycota</taxon>
        <taxon>Pezizomycotina</taxon>
        <taxon>Sordariomycetes</taxon>
        <taxon>Sordariomycetidae</taxon>
        <taxon>Ophiostomatales</taxon>
        <taxon>Ophiostomataceae</taxon>
        <taxon>Leptographium</taxon>
    </lineage>
</organism>
<dbReference type="PANTHER" id="PTHR44305:SF2">
    <property type="entry name" value="SI:DKEY-192D15.2"/>
    <property type="match status" value="1"/>
</dbReference>
<evidence type="ECO:0000259" key="2">
    <source>
        <dbReference type="PROSITE" id="PS50011"/>
    </source>
</evidence>
<dbReference type="STRING" id="655863.F0XIA9"/>
<dbReference type="InterPro" id="IPR000719">
    <property type="entry name" value="Prot_kinase_dom"/>
</dbReference>